<gene>
    <name evidence="2" type="ORF">MEBOL_003467</name>
</gene>
<dbReference type="InterPro" id="IPR032789">
    <property type="entry name" value="T2SS-T3SS_pil_N"/>
</dbReference>
<dbReference type="Pfam" id="PF13629">
    <property type="entry name" value="T2SS-T3SS_pil_N"/>
    <property type="match status" value="1"/>
</dbReference>
<dbReference type="OrthoDB" id="5519178at2"/>
<dbReference type="EMBL" id="CP022163">
    <property type="protein sequence ID" value="ATB30012.1"/>
    <property type="molecule type" value="Genomic_DNA"/>
</dbReference>
<accession>A0A250IFR5</accession>
<reference evidence="2 3" key="1">
    <citation type="submission" date="2017-06" db="EMBL/GenBank/DDBJ databases">
        <authorList>
            <person name="Kim H.J."/>
            <person name="Triplett B.A."/>
        </authorList>
    </citation>
    <scope>NUCLEOTIDE SEQUENCE [LARGE SCALE GENOMIC DNA]</scope>
    <source>
        <strain evidence="2 3">DSM 14713</strain>
    </source>
</reference>
<protein>
    <recommendedName>
        <fullName evidence="1">Pilus formation protein N-terminal domain-containing protein</fullName>
    </recommendedName>
</protein>
<name>A0A250IFR5_9BACT</name>
<dbReference type="AlphaFoldDB" id="A0A250IFR5"/>
<sequence length="108" mass="11443">MNVKNSLGVLAVLAVVGGSEVSARAPAKADKKTAAEAREETITLKPKEERDLRVVGLTRVAVGDPDIADIQAMGDDVLRVTAGKPGQTKLTVWTSDGARRSYLIVTEK</sequence>
<proteinExistence type="predicted"/>
<evidence type="ECO:0000313" key="3">
    <source>
        <dbReference type="Proteomes" id="UP000217289"/>
    </source>
</evidence>
<evidence type="ECO:0000259" key="1">
    <source>
        <dbReference type="Pfam" id="PF13629"/>
    </source>
</evidence>
<dbReference type="KEGG" id="mbd:MEBOL_003467"/>
<dbReference type="Proteomes" id="UP000217289">
    <property type="component" value="Chromosome"/>
</dbReference>
<feature type="domain" description="Pilus formation protein N-terminal" evidence="1">
    <location>
        <begin position="39"/>
        <end position="102"/>
    </location>
</feature>
<organism evidence="2 3">
    <name type="scientific">Melittangium boletus DSM 14713</name>
    <dbReference type="NCBI Taxonomy" id="1294270"/>
    <lineage>
        <taxon>Bacteria</taxon>
        <taxon>Pseudomonadati</taxon>
        <taxon>Myxococcota</taxon>
        <taxon>Myxococcia</taxon>
        <taxon>Myxococcales</taxon>
        <taxon>Cystobacterineae</taxon>
        <taxon>Archangiaceae</taxon>
        <taxon>Melittangium</taxon>
    </lineage>
</organism>
<dbReference type="RefSeq" id="WP_095978511.1">
    <property type="nucleotide sequence ID" value="NZ_CP022163.1"/>
</dbReference>
<evidence type="ECO:0000313" key="2">
    <source>
        <dbReference type="EMBL" id="ATB30012.1"/>
    </source>
</evidence>
<keyword evidence="3" id="KW-1185">Reference proteome</keyword>